<feature type="compositionally biased region" description="Acidic residues" evidence="1">
    <location>
        <begin position="250"/>
        <end position="264"/>
    </location>
</feature>
<sequence length="690" mass="76182">MTNEHYICQRAANAILSENGSFQISSDALQAVNQFLDQCLYLVLQNARSLDLSLIKTHLLALLPHRLGRNAIVEAELEIKAYNETNTVDMELYERMRSSTDPLHELLASLRTQCLKQCALADKAATGEEKEEEAIVNGVALSPMVVIYVTTVLEHLAEYILTTIGVTAERQGSDYIRVKEVYWALLQDVQVGGLFKQTELRSKLEKRVMSSYSMPHYQHQSPEPESPTFVKGQPPMSRDTFEHRTPELYSDLDDDDDDDDDDEILPSNHTTRTSSSIKSGQSTSSYRPVSVLSNGTTATNRSSSSSKKGFRFFGKKGKKRSSVASQSTTGTTASNQQHHHYQQERLKALSPVSDSPSSVQVYNIDTPALDFEDLIRSGNTMKVSLTPSRLRSIEVKSAKPPSPAKSSISSPTRSPPPPSTAPQPSPTGAPFENPRAAPKPPIHADPLQKSATPPTTPNASIASRLSNARASPPIALQLVDPKSHRTQPVIDTPTTVSAMDLPSPPSTMDHPITLFNDPQHPPPATHNTISFDRPSTIVAKRASGRARPASYHENIALEQQQQRRLAPSLSSDRTLMRRRRPFSQIITEEEVPPPSTLPPPSLPDKDTVQQRTAVDVSIQTEPLPGIPTLASLLATQRAHVVVVPTLRLPVIQYSGWLMPTFENTLLQQWVPGHSKFQAPIWLKNFFFARP</sequence>
<feature type="region of interest" description="Disordered" evidence="1">
    <location>
        <begin position="392"/>
        <end position="460"/>
    </location>
</feature>
<evidence type="ECO:0000313" key="3">
    <source>
        <dbReference type="Proteomes" id="UP000078561"/>
    </source>
</evidence>
<feature type="compositionally biased region" description="Polar residues" evidence="1">
    <location>
        <begin position="213"/>
        <end position="223"/>
    </location>
</feature>
<dbReference type="AlphaFoldDB" id="A0A168M461"/>
<name>A0A168M461_ABSGL</name>
<feature type="compositionally biased region" description="Low complexity" evidence="1">
    <location>
        <begin position="271"/>
        <end position="285"/>
    </location>
</feature>
<feature type="compositionally biased region" description="Basic residues" evidence="1">
    <location>
        <begin position="308"/>
        <end position="321"/>
    </location>
</feature>
<dbReference type="GO" id="GO:0046982">
    <property type="term" value="F:protein heterodimerization activity"/>
    <property type="evidence" value="ECO:0007669"/>
    <property type="project" value="InterPro"/>
</dbReference>
<feature type="compositionally biased region" description="Pro residues" evidence="1">
    <location>
        <begin position="413"/>
        <end position="427"/>
    </location>
</feature>
<reference evidence="2" key="1">
    <citation type="submission" date="2016-04" db="EMBL/GenBank/DDBJ databases">
        <authorList>
            <person name="Evans L.H."/>
            <person name="Alamgir A."/>
            <person name="Owens N."/>
            <person name="Weber N.D."/>
            <person name="Virtaneva K."/>
            <person name="Barbian K."/>
            <person name="Babar A."/>
            <person name="Rosenke K."/>
        </authorList>
    </citation>
    <scope>NUCLEOTIDE SEQUENCE [LARGE SCALE GENOMIC DNA]</scope>
    <source>
        <strain evidence="2">CBS 101.48</strain>
    </source>
</reference>
<keyword evidence="3" id="KW-1185">Reference proteome</keyword>
<evidence type="ECO:0000313" key="2">
    <source>
        <dbReference type="EMBL" id="SAL97920.1"/>
    </source>
</evidence>
<proteinExistence type="predicted"/>
<organism evidence="2">
    <name type="scientific">Absidia glauca</name>
    <name type="common">Pin mould</name>
    <dbReference type="NCBI Taxonomy" id="4829"/>
    <lineage>
        <taxon>Eukaryota</taxon>
        <taxon>Fungi</taxon>
        <taxon>Fungi incertae sedis</taxon>
        <taxon>Mucoromycota</taxon>
        <taxon>Mucoromycotina</taxon>
        <taxon>Mucoromycetes</taxon>
        <taxon>Mucorales</taxon>
        <taxon>Cunninghamellaceae</taxon>
        <taxon>Absidia</taxon>
    </lineage>
</organism>
<gene>
    <name evidence="2" type="primary">ABSGL_03447.1 scaffold 4609</name>
</gene>
<feature type="compositionally biased region" description="Polar residues" evidence="1">
    <location>
        <begin position="557"/>
        <end position="573"/>
    </location>
</feature>
<dbReference type="EMBL" id="LT552047">
    <property type="protein sequence ID" value="SAL97920.1"/>
    <property type="molecule type" value="Genomic_DNA"/>
</dbReference>
<dbReference type="Proteomes" id="UP000078561">
    <property type="component" value="Unassembled WGS sequence"/>
</dbReference>
<dbReference type="InParanoid" id="A0A168M461"/>
<feature type="compositionally biased region" description="Polar residues" evidence="1">
    <location>
        <begin position="323"/>
        <end position="336"/>
    </location>
</feature>
<dbReference type="STRING" id="4829.A0A168M461"/>
<protein>
    <submittedName>
        <fullName evidence="2">Uncharacterized protein</fullName>
    </submittedName>
</protein>
<feature type="region of interest" description="Disordered" evidence="1">
    <location>
        <begin position="213"/>
        <end position="359"/>
    </location>
</feature>
<dbReference type="InterPro" id="IPR009072">
    <property type="entry name" value="Histone-fold"/>
</dbReference>
<feature type="compositionally biased region" description="Pro residues" evidence="1">
    <location>
        <begin position="592"/>
        <end position="602"/>
    </location>
</feature>
<dbReference type="OMA" id="ETHHTQE"/>
<accession>A0A168M461</accession>
<feature type="region of interest" description="Disordered" evidence="1">
    <location>
        <begin position="557"/>
        <end position="605"/>
    </location>
</feature>
<evidence type="ECO:0000256" key="1">
    <source>
        <dbReference type="SAM" id="MobiDB-lite"/>
    </source>
</evidence>
<feature type="compositionally biased region" description="Polar residues" evidence="1">
    <location>
        <begin position="291"/>
        <end position="300"/>
    </location>
</feature>
<feature type="compositionally biased region" description="Polar residues" evidence="1">
    <location>
        <begin position="449"/>
        <end position="460"/>
    </location>
</feature>
<dbReference type="OrthoDB" id="5382203at2759"/>
<dbReference type="Gene3D" id="1.10.20.10">
    <property type="entry name" value="Histone, subunit A"/>
    <property type="match status" value="1"/>
</dbReference>
<feature type="compositionally biased region" description="Low complexity" evidence="1">
    <location>
        <begin position="350"/>
        <end position="359"/>
    </location>
</feature>